<evidence type="ECO:0008006" key="4">
    <source>
        <dbReference type="Google" id="ProtNLM"/>
    </source>
</evidence>
<organism evidence="2 3">
    <name type="scientific">Cohnella abietis</name>
    <dbReference type="NCBI Taxonomy" id="2507935"/>
    <lineage>
        <taxon>Bacteria</taxon>
        <taxon>Bacillati</taxon>
        <taxon>Bacillota</taxon>
        <taxon>Bacilli</taxon>
        <taxon>Bacillales</taxon>
        <taxon>Paenibacillaceae</taxon>
        <taxon>Cohnella</taxon>
    </lineage>
</organism>
<name>A0A3T1DD71_9BACL</name>
<gene>
    <name evidence="2" type="ORF">KCTCHS21_54950</name>
</gene>
<dbReference type="AlphaFoldDB" id="A0A3T1DD71"/>
<dbReference type="OrthoDB" id="2679967at2"/>
<accession>A0A3T1DD71</accession>
<dbReference type="Proteomes" id="UP000289856">
    <property type="component" value="Chromosome"/>
</dbReference>
<dbReference type="EMBL" id="AP019400">
    <property type="protein sequence ID" value="BBI36096.1"/>
    <property type="molecule type" value="Genomic_DNA"/>
</dbReference>
<keyword evidence="1" id="KW-0812">Transmembrane</keyword>
<evidence type="ECO:0000256" key="1">
    <source>
        <dbReference type="SAM" id="Phobius"/>
    </source>
</evidence>
<reference evidence="2 3" key="1">
    <citation type="submission" date="2019-01" db="EMBL/GenBank/DDBJ databases">
        <title>Complete genome sequence of Cohnella hallensis HS21 isolated from Korean fir (Abies koreana) rhizospheric soil.</title>
        <authorList>
            <person name="Jiang L."/>
            <person name="Kang S.W."/>
            <person name="Kim S."/>
            <person name="Jung J."/>
            <person name="Kim C.Y."/>
            <person name="Kim D.H."/>
            <person name="Kim S.W."/>
            <person name="Lee J."/>
        </authorList>
    </citation>
    <scope>NUCLEOTIDE SEQUENCE [LARGE SCALE GENOMIC DNA]</scope>
    <source>
        <strain evidence="2 3">HS21</strain>
    </source>
</reference>
<evidence type="ECO:0000313" key="3">
    <source>
        <dbReference type="Proteomes" id="UP000289856"/>
    </source>
</evidence>
<evidence type="ECO:0000313" key="2">
    <source>
        <dbReference type="EMBL" id="BBI36096.1"/>
    </source>
</evidence>
<keyword evidence="1" id="KW-1133">Transmembrane helix</keyword>
<sequence>MFLVENAAESASAYEHFDIFMIIITVLIAVGLVRLLLTRPRKNMFAIGFTAVALVVFIAADVKMISGW</sequence>
<keyword evidence="1" id="KW-0472">Membrane</keyword>
<dbReference type="RefSeq" id="WP_130615308.1">
    <property type="nucleotide sequence ID" value="NZ_AP019400.1"/>
</dbReference>
<dbReference type="KEGG" id="cohn:KCTCHS21_54950"/>
<protein>
    <recommendedName>
        <fullName evidence="4">DUF2759 family protein</fullName>
    </recommendedName>
</protein>
<proteinExistence type="predicted"/>
<feature type="transmembrane region" description="Helical" evidence="1">
    <location>
        <begin position="44"/>
        <end position="65"/>
    </location>
</feature>
<keyword evidence="3" id="KW-1185">Reference proteome</keyword>
<feature type="transmembrane region" description="Helical" evidence="1">
    <location>
        <begin position="19"/>
        <end position="37"/>
    </location>
</feature>